<organism evidence="3 4">
    <name type="scientific">Lingula anatina</name>
    <name type="common">Brachiopod</name>
    <name type="synonym">Lingula unguis</name>
    <dbReference type="NCBI Taxonomy" id="7574"/>
    <lineage>
        <taxon>Eukaryota</taxon>
        <taxon>Metazoa</taxon>
        <taxon>Spiralia</taxon>
        <taxon>Lophotrochozoa</taxon>
        <taxon>Brachiopoda</taxon>
        <taxon>Linguliformea</taxon>
        <taxon>Lingulata</taxon>
        <taxon>Lingulida</taxon>
        <taxon>Linguloidea</taxon>
        <taxon>Lingulidae</taxon>
        <taxon>Lingula</taxon>
    </lineage>
</organism>
<keyword evidence="1" id="KW-0732">Signal</keyword>
<accession>A0A1S3IIR4</accession>
<feature type="domain" description="Chitin-binding type-2" evidence="2">
    <location>
        <begin position="44"/>
        <end position="101"/>
    </location>
</feature>
<dbReference type="Proteomes" id="UP000085678">
    <property type="component" value="Unplaced"/>
</dbReference>
<dbReference type="SMART" id="SM00494">
    <property type="entry name" value="ChtBD2"/>
    <property type="match status" value="1"/>
</dbReference>
<dbReference type="InterPro" id="IPR002557">
    <property type="entry name" value="Chitin-bd_dom"/>
</dbReference>
<gene>
    <name evidence="4" type="primary">LOC106164426</name>
</gene>
<evidence type="ECO:0000259" key="2">
    <source>
        <dbReference type="PROSITE" id="PS50940"/>
    </source>
</evidence>
<evidence type="ECO:0000313" key="4">
    <source>
        <dbReference type="RefSeq" id="XP_013397776.1"/>
    </source>
</evidence>
<dbReference type="GeneID" id="106164426"/>
<dbReference type="GO" id="GO:0008061">
    <property type="term" value="F:chitin binding"/>
    <property type="evidence" value="ECO:0007669"/>
    <property type="project" value="InterPro"/>
</dbReference>
<dbReference type="SUPFAM" id="SSF57625">
    <property type="entry name" value="Invertebrate chitin-binding proteins"/>
    <property type="match status" value="1"/>
</dbReference>
<name>A0A1S3IIR4_LINAN</name>
<evidence type="ECO:0000313" key="3">
    <source>
        <dbReference type="Proteomes" id="UP000085678"/>
    </source>
</evidence>
<feature type="chain" id="PRO_5010331754" evidence="1">
    <location>
        <begin position="24"/>
        <end position="126"/>
    </location>
</feature>
<dbReference type="OrthoDB" id="7250310at2759"/>
<protein>
    <submittedName>
        <fullName evidence="4">Uncharacterized protein LOC106164426</fullName>
    </submittedName>
</protein>
<evidence type="ECO:0000256" key="1">
    <source>
        <dbReference type="SAM" id="SignalP"/>
    </source>
</evidence>
<keyword evidence="3" id="KW-1185">Reference proteome</keyword>
<dbReference type="KEGG" id="lak:106164426"/>
<dbReference type="InParanoid" id="A0A1S3IIR4"/>
<dbReference type="PROSITE" id="PS50940">
    <property type="entry name" value="CHIT_BIND_II"/>
    <property type="match status" value="1"/>
</dbReference>
<dbReference type="Pfam" id="PF01607">
    <property type="entry name" value="CBM_14"/>
    <property type="match status" value="1"/>
</dbReference>
<feature type="signal peptide" evidence="1">
    <location>
        <begin position="1"/>
        <end position="23"/>
    </location>
</feature>
<reference evidence="4" key="1">
    <citation type="submission" date="2025-08" db="UniProtKB">
        <authorList>
            <consortium name="RefSeq"/>
        </authorList>
    </citation>
    <scope>IDENTIFICATION</scope>
    <source>
        <tissue evidence="4">Gonads</tissue>
    </source>
</reference>
<dbReference type="RefSeq" id="XP_013397776.1">
    <property type="nucleotide sequence ID" value="XM_013542322.1"/>
</dbReference>
<proteinExistence type="predicted"/>
<dbReference type="InterPro" id="IPR036508">
    <property type="entry name" value="Chitin-bd_dom_sf"/>
</dbReference>
<sequence>MKTVLLIASVCAVIVIAAQEVCGETHFHKLFKRVPAHGVPRQFLFSCEGKKNGYHADRARLCHVFYLCLDGKKFQYHCAQGYLFDEDLGHCYYEEQVSCEMATIPPPPTTQERKVAFLRHPTVIEE</sequence>
<dbReference type="GO" id="GO:0005576">
    <property type="term" value="C:extracellular region"/>
    <property type="evidence" value="ECO:0007669"/>
    <property type="project" value="InterPro"/>
</dbReference>
<dbReference type="Gene3D" id="2.170.140.10">
    <property type="entry name" value="Chitin binding domain"/>
    <property type="match status" value="1"/>
</dbReference>
<dbReference type="AlphaFoldDB" id="A0A1S3IIR4"/>